<dbReference type="Gramene" id="Pp3c20_14650V3.1">
    <property type="protein sequence ID" value="Pp3c20_14650V3.1"/>
    <property type="gene ID" value="Pp3c20_14650"/>
</dbReference>
<protein>
    <submittedName>
        <fullName evidence="1 2">Uncharacterized protein</fullName>
    </submittedName>
</protein>
<sequence>MFKPLDVHDAFYEIKAVLVSSHFRDCLARTFKWTLEFLSVSMEPTVGCAYTAARRVKGFRYI</sequence>
<proteinExistence type="predicted"/>
<name>A0A2K1IV79_PHYPA</name>
<evidence type="ECO:0000313" key="3">
    <source>
        <dbReference type="Proteomes" id="UP000006727"/>
    </source>
</evidence>
<dbReference type="InParanoid" id="A0A2K1IV79"/>
<keyword evidence="3" id="KW-1185">Reference proteome</keyword>
<accession>A0A2K1IV79</accession>
<organism evidence="1">
    <name type="scientific">Physcomitrium patens</name>
    <name type="common">Spreading-leaved earth moss</name>
    <name type="synonym">Physcomitrella patens</name>
    <dbReference type="NCBI Taxonomy" id="3218"/>
    <lineage>
        <taxon>Eukaryota</taxon>
        <taxon>Viridiplantae</taxon>
        <taxon>Streptophyta</taxon>
        <taxon>Embryophyta</taxon>
        <taxon>Bryophyta</taxon>
        <taxon>Bryophytina</taxon>
        <taxon>Bryopsida</taxon>
        <taxon>Funariidae</taxon>
        <taxon>Funariales</taxon>
        <taxon>Funariaceae</taxon>
        <taxon>Physcomitrium</taxon>
    </lineage>
</organism>
<gene>
    <name evidence="1" type="ORF">PHYPA_025128</name>
</gene>
<reference evidence="1 3" key="1">
    <citation type="journal article" date="2008" name="Science">
        <title>The Physcomitrella genome reveals evolutionary insights into the conquest of land by plants.</title>
        <authorList>
            <person name="Rensing S."/>
            <person name="Lang D."/>
            <person name="Zimmer A."/>
            <person name="Terry A."/>
            <person name="Salamov A."/>
            <person name="Shapiro H."/>
            <person name="Nishiyama T."/>
            <person name="Perroud P.-F."/>
            <person name="Lindquist E."/>
            <person name="Kamisugi Y."/>
            <person name="Tanahashi T."/>
            <person name="Sakakibara K."/>
            <person name="Fujita T."/>
            <person name="Oishi K."/>
            <person name="Shin-I T."/>
            <person name="Kuroki Y."/>
            <person name="Toyoda A."/>
            <person name="Suzuki Y."/>
            <person name="Hashimoto A."/>
            <person name="Yamaguchi K."/>
            <person name="Sugano A."/>
            <person name="Kohara Y."/>
            <person name="Fujiyama A."/>
            <person name="Anterola A."/>
            <person name="Aoki S."/>
            <person name="Ashton N."/>
            <person name="Barbazuk W.B."/>
            <person name="Barker E."/>
            <person name="Bennetzen J."/>
            <person name="Bezanilla M."/>
            <person name="Blankenship R."/>
            <person name="Cho S.H."/>
            <person name="Dutcher S."/>
            <person name="Estelle M."/>
            <person name="Fawcett J.A."/>
            <person name="Gundlach H."/>
            <person name="Hanada K."/>
            <person name="Heyl A."/>
            <person name="Hicks K.A."/>
            <person name="Hugh J."/>
            <person name="Lohr M."/>
            <person name="Mayer K."/>
            <person name="Melkozernov A."/>
            <person name="Murata T."/>
            <person name="Nelson D."/>
            <person name="Pils B."/>
            <person name="Prigge M."/>
            <person name="Reiss B."/>
            <person name="Renner T."/>
            <person name="Rombauts S."/>
            <person name="Rushton P."/>
            <person name="Sanderfoot A."/>
            <person name="Schween G."/>
            <person name="Shiu S.-H."/>
            <person name="Stueber K."/>
            <person name="Theodoulou F.L."/>
            <person name="Tu H."/>
            <person name="Van de Peer Y."/>
            <person name="Verrier P.J."/>
            <person name="Waters E."/>
            <person name="Wood A."/>
            <person name="Yang L."/>
            <person name="Cove D."/>
            <person name="Cuming A."/>
            <person name="Hasebe M."/>
            <person name="Lucas S."/>
            <person name="Mishler D.B."/>
            <person name="Reski R."/>
            <person name="Grigoriev I."/>
            <person name="Quatrano R.S."/>
            <person name="Boore J.L."/>
        </authorList>
    </citation>
    <scope>NUCLEOTIDE SEQUENCE [LARGE SCALE GENOMIC DNA]</scope>
    <source>
        <strain evidence="2 3">cv. Gransden 2004</strain>
    </source>
</reference>
<dbReference type="EMBL" id="ABEU02000020">
    <property type="protein sequence ID" value="PNR33185.1"/>
    <property type="molecule type" value="Genomic_DNA"/>
</dbReference>
<dbReference type="EnsemblPlants" id="Pp3c20_14650V3.1">
    <property type="protein sequence ID" value="Pp3c20_14650V3.1"/>
    <property type="gene ID" value="Pp3c20_14650"/>
</dbReference>
<evidence type="ECO:0000313" key="2">
    <source>
        <dbReference type="EnsemblPlants" id="Pp3c20_14650V3.1"/>
    </source>
</evidence>
<dbReference type="AlphaFoldDB" id="A0A2K1IV79"/>
<reference evidence="2" key="3">
    <citation type="submission" date="2020-12" db="UniProtKB">
        <authorList>
            <consortium name="EnsemblPlants"/>
        </authorList>
    </citation>
    <scope>IDENTIFICATION</scope>
</reference>
<reference evidence="1 3" key="2">
    <citation type="journal article" date="2018" name="Plant J.">
        <title>The Physcomitrella patens chromosome-scale assembly reveals moss genome structure and evolution.</title>
        <authorList>
            <person name="Lang D."/>
            <person name="Ullrich K.K."/>
            <person name="Murat F."/>
            <person name="Fuchs J."/>
            <person name="Jenkins J."/>
            <person name="Haas F.B."/>
            <person name="Piednoel M."/>
            <person name="Gundlach H."/>
            <person name="Van Bel M."/>
            <person name="Meyberg R."/>
            <person name="Vives C."/>
            <person name="Morata J."/>
            <person name="Symeonidi A."/>
            <person name="Hiss M."/>
            <person name="Muchero W."/>
            <person name="Kamisugi Y."/>
            <person name="Saleh O."/>
            <person name="Blanc G."/>
            <person name="Decker E.L."/>
            <person name="van Gessel N."/>
            <person name="Grimwood J."/>
            <person name="Hayes R.D."/>
            <person name="Graham S.W."/>
            <person name="Gunter L.E."/>
            <person name="McDaniel S.F."/>
            <person name="Hoernstein S.N.W."/>
            <person name="Larsson A."/>
            <person name="Li F.W."/>
            <person name="Perroud P.F."/>
            <person name="Phillips J."/>
            <person name="Ranjan P."/>
            <person name="Rokshar D.S."/>
            <person name="Rothfels C.J."/>
            <person name="Schneider L."/>
            <person name="Shu S."/>
            <person name="Stevenson D.W."/>
            <person name="Thummler F."/>
            <person name="Tillich M."/>
            <person name="Villarreal Aguilar J.C."/>
            <person name="Widiez T."/>
            <person name="Wong G.K."/>
            <person name="Wymore A."/>
            <person name="Zhang Y."/>
            <person name="Zimmer A.D."/>
            <person name="Quatrano R.S."/>
            <person name="Mayer K.F.X."/>
            <person name="Goodstein D."/>
            <person name="Casacuberta J.M."/>
            <person name="Vandepoele K."/>
            <person name="Reski R."/>
            <person name="Cuming A.C."/>
            <person name="Tuskan G.A."/>
            <person name="Maumus F."/>
            <person name="Salse J."/>
            <person name="Schmutz J."/>
            <person name="Rensing S.A."/>
        </authorList>
    </citation>
    <scope>NUCLEOTIDE SEQUENCE [LARGE SCALE GENOMIC DNA]</scope>
    <source>
        <strain evidence="2 3">cv. Gransden 2004</strain>
    </source>
</reference>
<dbReference type="Gramene" id="Pp3c20_14650V3.2">
    <property type="protein sequence ID" value="Pp3c20_14650V3.2"/>
    <property type="gene ID" value="Pp3c20_14650"/>
</dbReference>
<dbReference type="Proteomes" id="UP000006727">
    <property type="component" value="Chromosome 20"/>
</dbReference>
<evidence type="ECO:0000313" key="1">
    <source>
        <dbReference type="EMBL" id="PNR33185.1"/>
    </source>
</evidence>
<dbReference type="EnsemblPlants" id="Pp3c20_14650V3.2">
    <property type="protein sequence ID" value="Pp3c20_14650V3.2"/>
    <property type="gene ID" value="Pp3c20_14650"/>
</dbReference>